<feature type="compositionally biased region" description="Basic and acidic residues" evidence="5">
    <location>
        <begin position="272"/>
        <end position="287"/>
    </location>
</feature>
<evidence type="ECO:0000256" key="2">
    <source>
        <dbReference type="ARBA" id="ARBA00010966"/>
    </source>
</evidence>
<dbReference type="EMBL" id="DS268425">
    <property type="protein sequence ID" value="EFO92220.1"/>
    <property type="molecule type" value="Genomic_DNA"/>
</dbReference>
<dbReference type="SMART" id="SM00739">
    <property type="entry name" value="KOW"/>
    <property type="match status" value="2"/>
</dbReference>
<comment type="subcellular location">
    <subcellularLocation>
        <location evidence="1">Nucleus</location>
    </subcellularLocation>
</comment>
<organism evidence="8">
    <name type="scientific">Caenorhabditis remanei</name>
    <name type="common">Caenorhabditis vulgaris</name>
    <dbReference type="NCBI Taxonomy" id="31234"/>
    <lineage>
        <taxon>Eukaryota</taxon>
        <taxon>Metazoa</taxon>
        <taxon>Ecdysozoa</taxon>
        <taxon>Nematoda</taxon>
        <taxon>Chromadorea</taxon>
        <taxon>Rhabditida</taxon>
        <taxon>Rhabditina</taxon>
        <taxon>Rhabditomorpha</taxon>
        <taxon>Rhabditoidea</taxon>
        <taxon>Rhabditidae</taxon>
        <taxon>Peloderinae</taxon>
        <taxon>Caenorhabditis</taxon>
    </lineage>
</organism>
<evidence type="ECO:0000259" key="6">
    <source>
        <dbReference type="PROSITE" id="PS50174"/>
    </source>
</evidence>
<dbReference type="InterPro" id="IPR005824">
    <property type="entry name" value="KOW"/>
</dbReference>
<dbReference type="OMA" id="CENCTIK"/>
<dbReference type="PROSITE" id="PS50174">
    <property type="entry name" value="G_PATCH"/>
    <property type="match status" value="1"/>
</dbReference>
<evidence type="ECO:0000256" key="4">
    <source>
        <dbReference type="ARBA" id="ARBA00023242"/>
    </source>
</evidence>
<evidence type="ECO:0000256" key="3">
    <source>
        <dbReference type="ARBA" id="ARBA00022737"/>
    </source>
</evidence>
<dbReference type="GO" id="GO:0000398">
    <property type="term" value="P:mRNA splicing, via spliceosome"/>
    <property type="evidence" value="ECO:0007669"/>
    <property type="project" value="InterPro"/>
</dbReference>
<dbReference type="GO" id="GO:0005681">
    <property type="term" value="C:spliceosomal complex"/>
    <property type="evidence" value="ECO:0007669"/>
    <property type="project" value="TreeGrafter"/>
</dbReference>
<comment type="similarity">
    <text evidence="2">Belongs to the MOS2 family.</text>
</comment>
<dbReference type="InterPro" id="IPR045166">
    <property type="entry name" value="Spp2-like"/>
</dbReference>
<dbReference type="InParanoid" id="E3M5A0"/>
<evidence type="ECO:0000256" key="1">
    <source>
        <dbReference type="ARBA" id="ARBA00004123"/>
    </source>
</evidence>
<dbReference type="Pfam" id="PF12656">
    <property type="entry name" value="G-patch_2"/>
    <property type="match status" value="1"/>
</dbReference>
<dbReference type="FunCoup" id="E3M5A0">
    <property type="interactions" value="2397"/>
</dbReference>
<dbReference type="InterPro" id="IPR000467">
    <property type="entry name" value="G_patch_dom"/>
</dbReference>
<evidence type="ECO:0000256" key="5">
    <source>
        <dbReference type="SAM" id="MobiDB-lite"/>
    </source>
</evidence>
<sequence>MKTGFSFSISLPFHQLQACPNERRFSKYSASLHFTCHFSHHKLHFSHYRIKSFIFSLQFLISDSPHVILSFFSRKMVEQTTVSAGSMKISFGVKRREENKVQASAPAVVIDVDVDSDEEREQDEMERAAKRRRMTHFEDGDVQGDVDKAKEAAVIPMVVEHDWRTQKLLEKEKAGTLTEEERAKLALVLPNGIEDENGVEGDGEKIVVEEGRVDTEDADYSAIPIESFGLAILRGCNWKDGDGIGKNPQKVALKLPRRPPGLGLGATPKNPSGDKKNKSTGKEKEEKIEEIKAGSLIKVVDGRNKGIYGKVEARDDDSNSLFIRTAIGGRAIKVSQIVAVAVSAKEYERDSKCLNKSEYDRERDRIEEERKKHEIERPSTSTSSSNHHKSSSSSKSSSSKNEKSDDSRRSEKLWARTDLLVRFIDEDFKRGSLFKQKVRIVDVAGKDDITIEDDRGNTHYSKLIFILFHSTKQFLADVRQSWIETVIPRDVGEKLMIVAGKRAGKLAAMLDKDKRKEKVTVRLVETNDVVTAYFEDVCAVKIRHEEDYE</sequence>
<protein>
    <recommendedName>
        <fullName evidence="6">G-patch domain-containing protein</fullName>
    </recommendedName>
</protein>
<dbReference type="InterPro" id="IPR026822">
    <property type="entry name" value="Spp2/MOS2_G-patch"/>
</dbReference>
<feature type="domain" description="G-patch" evidence="6">
    <location>
        <begin position="225"/>
        <end position="256"/>
    </location>
</feature>
<dbReference type="PANTHER" id="PTHR15818">
    <property type="entry name" value="G PATCH AND KOW-CONTAINING"/>
    <property type="match status" value="1"/>
</dbReference>
<dbReference type="GO" id="GO:0003676">
    <property type="term" value="F:nucleic acid binding"/>
    <property type="evidence" value="ECO:0007669"/>
    <property type="project" value="InterPro"/>
</dbReference>
<dbReference type="HOGENOM" id="CLU_496301_0_0_1"/>
<dbReference type="Pfam" id="PF25088">
    <property type="entry name" value="GPKOW_C"/>
    <property type="match status" value="1"/>
</dbReference>
<dbReference type="Proteomes" id="UP000008281">
    <property type="component" value="Unassembled WGS sequence"/>
</dbReference>
<keyword evidence="3" id="KW-0677">Repeat</keyword>
<dbReference type="CDD" id="cd13153">
    <property type="entry name" value="KOW_GPKOW_B"/>
    <property type="match status" value="1"/>
</dbReference>
<evidence type="ECO:0000313" key="7">
    <source>
        <dbReference type="EMBL" id="EFO92220.1"/>
    </source>
</evidence>
<reference evidence="7" key="1">
    <citation type="submission" date="2007-07" db="EMBL/GenBank/DDBJ databases">
        <title>PCAP assembly of the Caenorhabditis remanei genome.</title>
        <authorList>
            <consortium name="The Caenorhabditis remanei Sequencing Consortium"/>
            <person name="Wilson R.K."/>
        </authorList>
    </citation>
    <scope>NUCLEOTIDE SEQUENCE [LARGE SCALE GENOMIC DNA]</scope>
    <source>
        <strain evidence="7">PB4641</strain>
    </source>
</reference>
<dbReference type="AlphaFoldDB" id="E3M5A0"/>
<dbReference type="SMART" id="SM00443">
    <property type="entry name" value="G_patch"/>
    <property type="match status" value="1"/>
</dbReference>
<gene>
    <name evidence="7" type="ORF">CRE_11056</name>
</gene>
<dbReference type="eggNOG" id="KOG4315">
    <property type="taxonomic scope" value="Eukaryota"/>
</dbReference>
<feature type="region of interest" description="Disordered" evidence="5">
    <location>
        <begin position="255"/>
        <end position="287"/>
    </location>
</feature>
<dbReference type="OrthoDB" id="5577072at2759"/>
<keyword evidence="4" id="KW-0539">Nucleus</keyword>
<dbReference type="STRING" id="31234.E3M5A0"/>
<feature type="compositionally biased region" description="Low complexity" evidence="5">
    <location>
        <begin position="379"/>
        <end position="399"/>
    </location>
</feature>
<dbReference type="InterPro" id="IPR041994">
    <property type="entry name" value="GPKOW_KOW2"/>
</dbReference>
<evidence type="ECO:0000313" key="8">
    <source>
        <dbReference type="Proteomes" id="UP000008281"/>
    </source>
</evidence>
<name>E3M5A0_CAERE</name>
<keyword evidence="8" id="KW-1185">Reference proteome</keyword>
<feature type="compositionally biased region" description="Basic and acidic residues" evidence="5">
    <location>
        <begin position="359"/>
        <end position="377"/>
    </location>
</feature>
<accession>E3M5A0</accession>
<feature type="region of interest" description="Disordered" evidence="5">
    <location>
        <begin position="359"/>
        <end position="408"/>
    </location>
</feature>
<proteinExistence type="inferred from homology"/>
<dbReference type="PANTHER" id="PTHR15818:SF2">
    <property type="entry name" value="G-PATCH DOMAIN AND KOW MOTIFS-CONTAINING PROTEIN"/>
    <property type="match status" value="1"/>
</dbReference>